<evidence type="ECO:0000313" key="2">
    <source>
        <dbReference type="Proteomes" id="UP000322667"/>
    </source>
</evidence>
<dbReference type="SUPFAM" id="SSF53098">
    <property type="entry name" value="Ribonuclease H-like"/>
    <property type="match status" value="1"/>
</dbReference>
<gene>
    <name evidence="1" type="ORF">ES332_D10G089800v1</name>
</gene>
<dbReference type="AlphaFoldDB" id="A0A5D2J1E6"/>
<dbReference type="EMBL" id="CM017632">
    <property type="protein sequence ID" value="TYH48758.1"/>
    <property type="molecule type" value="Genomic_DNA"/>
</dbReference>
<dbReference type="GO" id="GO:0003676">
    <property type="term" value="F:nucleic acid binding"/>
    <property type="evidence" value="ECO:0007669"/>
    <property type="project" value="InterPro"/>
</dbReference>
<dbReference type="Proteomes" id="UP000322667">
    <property type="component" value="Chromosome D10"/>
</dbReference>
<name>A0A5D2J1E6_GOSTO</name>
<accession>A0A5D2J1E6</accession>
<evidence type="ECO:0000313" key="1">
    <source>
        <dbReference type="EMBL" id="TYH48758.1"/>
    </source>
</evidence>
<sequence length="97" mass="11433">MMLFCHMVLVNTQFVKVQFHKEIKQFQSDWGGEFQFFTSYLAQHDIIHRVTCLHTSEHNDIFERKHRHVVEVLLPVLMTVQSSQVGVPISSVHISWI</sequence>
<organism evidence="1 2">
    <name type="scientific">Gossypium tomentosum</name>
    <name type="common">Hawaiian cotton</name>
    <name type="synonym">Gossypium sandvicense</name>
    <dbReference type="NCBI Taxonomy" id="34277"/>
    <lineage>
        <taxon>Eukaryota</taxon>
        <taxon>Viridiplantae</taxon>
        <taxon>Streptophyta</taxon>
        <taxon>Embryophyta</taxon>
        <taxon>Tracheophyta</taxon>
        <taxon>Spermatophyta</taxon>
        <taxon>Magnoliopsida</taxon>
        <taxon>eudicotyledons</taxon>
        <taxon>Gunneridae</taxon>
        <taxon>Pentapetalae</taxon>
        <taxon>rosids</taxon>
        <taxon>malvids</taxon>
        <taxon>Malvales</taxon>
        <taxon>Malvaceae</taxon>
        <taxon>Malvoideae</taxon>
        <taxon>Gossypium</taxon>
    </lineage>
</organism>
<keyword evidence="2" id="KW-1185">Reference proteome</keyword>
<proteinExistence type="predicted"/>
<evidence type="ECO:0008006" key="3">
    <source>
        <dbReference type="Google" id="ProtNLM"/>
    </source>
</evidence>
<dbReference type="InterPro" id="IPR012337">
    <property type="entry name" value="RNaseH-like_sf"/>
</dbReference>
<dbReference type="InterPro" id="IPR036397">
    <property type="entry name" value="RNaseH_sf"/>
</dbReference>
<protein>
    <recommendedName>
        <fullName evidence="3">Integrase catalytic domain-containing protein</fullName>
    </recommendedName>
</protein>
<reference evidence="1 2" key="1">
    <citation type="submission" date="2019-07" db="EMBL/GenBank/DDBJ databases">
        <title>WGS assembly of Gossypium tomentosum.</title>
        <authorList>
            <person name="Chen Z.J."/>
            <person name="Sreedasyam A."/>
            <person name="Ando A."/>
            <person name="Song Q."/>
            <person name="De L."/>
            <person name="Hulse-Kemp A."/>
            <person name="Ding M."/>
            <person name="Ye W."/>
            <person name="Kirkbride R."/>
            <person name="Jenkins J."/>
            <person name="Plott C."/>
            <person name="Lovell J."/>
            <person name="Lin Y.-M."/>
            <person name="Vaughn R."/>
            <person name="Liu B."/>
            <person name="Li W."/>
            <person name="Simpson S."/>
            <person name="Scheffler B."/>
            <person name="Saski C."/>
            <person name="Grover C."/>
            <person name="Hu G."/>
            <person name="Conover J."/>
            <person name="Carlson J."/>
            <person name="Shu S."/>
            <person name="Boston L."/>
            <person name="Williams M."/>
            <person name="Peterson D."/>
            <person name="Mcgee K."/>
            <person name="Jones D."/>
            <person name="Wendel J."/>
            <person name="Stelly D."/>
            <person name="Grimwood J."/>
            <person name="Schmutz J."/>
        </authorList>
    </citation>
    <scope>NUCLEOTIDE SEQUENCE [LARGE SCALE GENOMIC DNA]</scope>
    <source>
        <strain evidence="1">7179.01</strain>
    </source>
</reference>
<dbReference type="Gene3D" id="3.30.420.10">
    <property type="entry name" value="Ribonuclease H-like superfamily/Ribonuclease H"/>
    <property type="match status" value="1"/>
</dbReference>